<dbReference type="InterPro" id="IPR050074">
    <property type="entry name" value="DHO_dehydrogenase"/>
</dbReference>
<dbReference type="RefSeq" id="WP_015641913.1">
    <property type="nucleotide sequence ID" value="NC_021219.1"/>
</dbReference>
<dbReference type="PATRIC" id="fig|1332188.3.peg.751"/>
<comment type="pathway">
    <text evidence="4">Pyrimidine metabolism; UMP biosynthesis via de novo pathway; orotate from (S)-dihydroorotate (quinone route): step 1/1.</text>
</comment>
<evidence type="ECO:0000256" key="5">
    <source>
        <dbReference type="ARBA" id="ARBA00005359"/>
    </source>
</evidence>
<evidence type="ECO:0000256" key="11">
    <source>
        <dbReference type="ARBA" id="ARBA00023002"/>
    </source>
</evidence>
<evidence type="ECO:0000256" key="13">
    <source>
        <dbReference type="ARBA" id="ARBA00048639"/>
    </source>
</evidence>
<evidence type="ECO:0000256" key="12">
    <source>
        <dbReference type="ARBA" id="ARBA00023136"/>
    </source>
</evidence>
<dbReference type="InterPro" id="IPR005719">
    <property type="entry name" value="Dihydroorotate_DH_2"/>
</dbReference>
<dbReference type="Gene3D" id="3.20.20.70">
    <property type="entry name" value="Aldolase class I"/>
    <property type="match status" value="1"/>
</dbReference>
<dbReference type="GO" id="GO:0005737">
    <property type="term" value="C:cytoplasm"/>
    <property type="evidence" value="ECO:0007669"/>
    <property type="project" value="InterPro"/>
</dbReference>
<dbReference type="AlphaFoldDB" id="R4PLH2"/>
<dbReference type="InterPro" id="IPR005720">
    <property type="entry name" value="Dihydroorotate_DH_cat"/>
</dbReference>
<evidence type="ECO:0000256" key="9">
    <source>
        <dbReference type="ARBA" id="ARBA00022643"/>
    </source>
</evidence>
<dbReference type="Proteomes" id="UP000013893">
    <property type="component" value="Chromosome"/>
</dbReference>
<keyword evidence="9" id="KW-0288">FMN</keyword>
<evidence type="ECO:0000256" key="14">
    <source>
        <dbReference type="NCBIfam" id="TIGR01036"/>
    </source>
</evidence>
<dbReference type="GO" id="GO:0106430">
    <property type="term" value="F:dihydroorotate dehydrogenase (quinone) activity"/>
    <property type="evidence" value="ECO:0007669"/>
    <property type="project" value="UniProtKB-EC"/>
</dbReference>
<keyword evidence="12" id="KW-0472">Membrane</keyword>
<dbReference type="OrthoDB" id="9802377at2"/>
<evidence type="ECO:0000256" key="10">
    <source>
        <dbReference type="ARBA" id="ARBA00022975"/>
    </source>
</evidence>
<dbReference type="GO" id="GO:0016020">
    <property type="term" value="C:membrane"/>
    <property type="evidence" value="ECO:0007669"/>
    <property type="project" value="UniProtKB-SubCell"/>
</dbReference>
<comment type="subcellular location">
    <subcellularLocation>
        <location evidence="3">Membrane</location>
    </subcellularLocation>
</comment>
<feature type="domain" description="Dihydroorotate dehydrogenase catalytic" evidence="15">
    <location>
        <begin position="61"/>
        <end position="359"/>
    </location>
</feature>
<evidence type="ECO:0000259" key="15">
    <source>
        <dbReference type="Pfam" id="PF01180"/>
    </source>
</evidence>
<evidence type="ECO:0000313" key="16">
    <source>
        <dbReference type="EMBL" id="AGL62463.1"/>
    </source>
</evidence>
<dbReference type="PANTHER" id="PTHR48109">
    <property type="entry name" value="DIHYDROOROTATE DEHYDROGENASE (QUINONE), MITOCHONDRIAL-RELATED"/>
    <property type="match status" value="1"/>
</dbReference>
<evidence type="ECO:0000256" key="2">
    <source>
        <dbReference type="ARBA" id="ARBA00003125"/>
    </source>
</evidence>
<keyword evidence="10" id="KW-0665">Pyrimidine biosynthesis</keyword>
<dbReference type="GO" id="GO:0044205">
    <property type="term" value="P:'de novo' UMP biosynthetic process"/>
    <property type="evidence" value="ECO:0007669"/>
    <property type="project" value="UniProtKB-UniPathway"/>
</dbReference>
<comment type="cofactor">
    <cofactor evidence="1">
        <name>FMN</name>
        <dbReference type="ChEBI" id="CHEBI:58210"/>
    </cofactor>
</comment>
<dbReference type="HOGENOM" id="CLU_013640_2_1_0"/>
<comment type="function">
    <text evidence="2">Catalyzes the conversion of dihydroorotate to orotate with quinone as electron acceptor.</text>
</comment>
<dbReference type="NCBIfam" id="TIGR01036">
    <property type="entry name" value="pyrD_sub2"/>
    <property type="match status" value="1"/>
</dbReference>
<keyword evidence="8" id="KW-0285">Flavoprotein</keyword>
<accession>R4PLH2</accession>
<sequence>MIKRVVRRTTKQVYKHAIKPVLFKQHPDNVHKHLIKVAKHTQRIPAVKRLPKLWAYQAPCLEQTILGLHFKNPVGLAAGFDKDIEMAPTIKNVGFGWMTGGSVTAQPCRGNPKPWFYRLPQSKSLVVHAGLPSDGIVAILQHLATYPASLFTSMPLAVSVAKTNSKETALDEQGITDYCESLRLLNIQNHCQLYEINISCPNAFGGEPFTDPERLEKLLAAIDSLKLHSPVFLKMPIDKPWLEFRELLQVASEHNIQGVTIGNLLKDRSAAHLSEPLPDEIQGSLSGKPTRQISTELIRQTYREFSDRFVIIGVGGIFSAHDAYKKIRAGASLVALITGMIFEGPQLIGEINAGLESYLKRDGFGNIHEAVGVDTHDKKGV</sequence>
<proteinExistence type="inferred from homology"/>
<evidence type="ECO:0000256" key="1">
    <source>
        <dbReference type="ARBA" id="ARBA00001917"/>
    </source>
</evidence>
<evidence type="ECO:0000256" key="3">
    <source>
        <dbReference type="ARBA" id="ARBA00004370"/>
    </source>
</evidence>
<evidence type="ECO:0000256" key="7">
    <source>
        <dbReference type="ARBA" id="ARBA00018366"/>
    </source>
</evidence>
<comment type="similarity">
    <text evidence="5">Belongs to the dihydroorotate dehydrogenase family. Type 2 subfamily.</text>
</comment>
<dbReference type="InterPro" id="IPR013785">
    <property type="entry name" value="Aldolase_TIM"/>
</dbReference>
<dbReference type="STRING" id="1332188.L336_0761"/>
<keyword evidence="17" id="KW-1185">Reference proteome</keyword>
<comment type="catalytic activity">
    <reaction evidence="13">
        <text>(S)-dihydroorotate + a quinone = orotate + a quinol</text>
        <dbReference type="Rhea" id="RHEA:30187"/>
        <dbReference type="ChEBI" id="CHEBI:24646"/>
        <dbReference type="ChEBI" id="CHEBI:30839"/>
        <dbReference type="ChEBI" id="CHEBI:30864"/>
        <dbReference type="ChEBI" id="CHEBI:132124"/>
        <dbReference type="EC" id="1.3.5.2"/>
    </reaction>
</comment>
<dbReference type="PROSITE" id="PS00912">
    <property type="entry name" value="DHODEHASE_2"/>
    <property type="match status" value="1"/>
</dbReference>
<dbReference type="PANTHER" id="PTHR48109:SF4">
    <property type="entry name" value="DIHYDROOROTATE DEHYDROGENASE (QUINONE), MITOCHONDRIAL"/>
    <property type="match status" value="1"/>
</dbReference>
<dbReference type="EMBL" id="CP005957">
    <property type="protein sequence ID" value="AGL62463.1"/>
    <property type="molecule type" value="Genomic_DNA"/>
</dbReference>
<dbReference type="CDD" id="cd04738">
    <property type="entry name" value="DHOD_2_like"/>
    <property type="match status" value="1"/>
</dbReference>
<dbReference type="GO" id="GO:0006207">
    <property type="term" value="P:'de novo' pyrimidine nucleobase biosynthetic process"/>
    <property type="evidence" value="ECO:0007669"/>
    <property type="project" value="UniProtKB-UniRule"/>
</dbReference>
<dbReference type="UniPathway" id="UPA00070">
    <property type="reaction ID" value="UER00946"/>
</dbReference>
<reference evidence="16 17" key="1">
    <citation type="journal article" date="2013" name="Nat. Biotechnol.">
        <title>Genome sequences of rare, uncultured bacteria obtained by differential coverage binning of multiple metagenomes.</title>
        <authorList>
            <person name="Albertsen M."/>
            <person name="Hugenholtz P."/>
            <person name="Skarshewski A."/>
            <person name="Nielsen K.L."/>
            <person name="Tyson G.W."/>
            <person name="Nielsen P.H."/>
        </authorList>
    </citation>
    <scope>NUCLEOTIDE SEQUENCE [LARGE SCALE GENOMIC DNA]</scope>
    <source>
        <strain evidence="16">TM71</strain>
    </source>
</reference>
<keyword evidence="11 16" id="KW-0560">Oxidoreductase</keyword>
<evidence type="ECO:0000256" key="6">
    <source>
        <dbReference type="ARBA" id="ARBA00012791"/>
    </source>
</evidence>
<organism evidence="16 17">
    <name type="scientific">Candidatus Saccharimonas aalborgensis</name>
    <dbReference type="NCBI Taxonomy" id="1332188"/>
    <lineage>
        <taxon>Bacteria</taxon>
        <taxon>Candidatus Saccharimonadota</taxon>
        <taxon>Candidatus Saccharimonadia</taxon>
        <taxon>Candidatus Saccharimonadales</taxon>
        <taxon>Candidatus Saccharimonadaceae</taxon>
        <taxon>Candidatus Saccharimonas</taxon>
    </lineage>
</organism>
<dbReference type="KEGG" id="saal:L336_0761"/>
<dbReference type="InterPro" id="IPR001295">
    <property type="entry name" value="Dihydroorotate_DH_CS"/>
</dbReference>
<protein>
    <recommendedName>
        <fullName evidence="7 14">Dihydroorotate dehydrogenase (quinone)</fullName>
        <ecNumber evidence="6 14">1.3.5.2</ecNumber>
    </recommendedName>
</protein>
<name>R4PLH2_9BACT</name>
<evidence type="ECO:0000313" key="17">
    <source>
        <dbReference type="Proteomes" id="UP000013893"/>
    </source>
</evidence>
<dbReference type="EC" id="1.3.5.2" evidence="6 14"/>
<dbReference type="SUPFAM" id="SSF51395">
    <property type="entry name" value="FMN-linked oxidoreductases"/>
    <property type="match status" value="1"/>
</dbReference>
<gene>
    <name evidence="16" type="ORF">L336_0761</name>
</gene>
<dbReference type="NCBIfam" id="NF003652">
    <property type="entry name" value="PRK05286.2-5"/>
    <property type="match status" value="1"/>
</dbReference>
<dbReference type="Pfam" id="PF01180">
    <property type="entry name" value="DHO_dh"/>
    <property type="match status" value="1"/>
</dbReference>
<evidence type="ECO:0000256" key="4">
    <source>
        <dbReference type="ARBA" id="ARBA00005161"/>
    </source>
</evidence>
<evidence type="ECO:0000256" key="8">
    <source>
        <dbReference type="ARBA" id="ARBA00022630"/>
    </source>
</evidence>